<dbReference type="SUPFAM" id="SSF52833">
    <property type="entry name" value="Thioredoxin-like"/>
    <property type="match status" value="1"/>
</dbReference>
<comment type="caution">
    <text evidence="2">The sequence shown here is derived from an EMBL/GenBank/DDBJ whole genome shotgun (WGS) entry which is preliminary data.</text>
</comment>
<evidence type="ECO:0008006" key="3">
    <source>
        <dbReference type="Google" id="ProtNLM"/>
    </source>
</evidence>
<gene>
    <name evidence="2" type="ORF">I7730_16345</name>
</gene>
<organism evidence="2">
    <name type="scientific">Vibrio vulnificus</name>
    <dbReference type="NCBI Taxonomy" id="672"/>
    <lineage>
        <taxon>Bacteria</taxon>
        <taxon>Pseudomonadati</taxon>
        <taxon>Pseudomonadota</taxon>
        <taxon>Gammaproteobacteria</taxon>
        <taxon>Vibrionales</taxon>
        <taxon>Vibrionaceae</taxon>
        <taxon>Vibrio</taxon>
    </lineage>
</organism>
<reference evidence="2" key="1">
    <citation type="journal article" date="2018" name="Genome Biol.">
        <title>SKESA: strategic k-mer extension for scrupulous assemblies.</title>
        <authorList>
            <person name="Souvorov A."/>
            <person name="Agarwala R."/>
            <person name="Lipman D.J."/>
        </authorList>
    </citation>
    <scope>NUCLEOTIDE SEQUENCE</scope>
    <source>
        <strain evidence="2">BCW_3452</strain>
    </source>
</reference>
<dbReference type="AlphaFoldDB" id="A0A8H9N207"/>
<protein>
    <recommendedName>
        <fullName evidence="3">Thiol:disulfide interchange protein</fullName>
    </recommendedName>
</protein>
<dbReference type="Proteomes" id="UP000863257">
    <property type="component" value="Unassembled WGS sequence"/>
</dbReference>
<accession>A0A8H9N207</accession>
<dbReference type="Gene3D" id="3.40.30.10">
    <property type="entry name" value="Glutaredoxin"/>
    <property type="match status" value="1"/>
</dbReference>
<dbReference type="InterPro" id="IPR017937">
    <property type="entry name" value="Thioredoxin_CS"/>
</dbReference>
<evidence type="ECO:0000313" key="2">
    <source>
        <dbReference type="EMBL" id="HAS8541355.1"/>
    </source>
</evidence>
<proteinExistence type="predicted"/>
<evidence type="ECO:0000256" key="1">
    <source>
        <dbReference type="ARBA" id="ARBA00023284"/>
    </source>
</evidence>
<dbReference type="InterPro" id="IPR036249">
    <property type="entry name" value="Thioredoxin-like_sf"/>
</dbReference>
<name>A0A8H9N207_VIBVL</name>
<sequence length="214" mass="24635">MKRFYLWASLAFCGVTYAESENELYERFSQIESPFKFENDSQYQLLYFFNLNCPACHNFNHFIEAWTKDKPSSVDVYYVPYEPFESWKWANIAYKVVEGHHADFNPYDATRMLIESEIGPINSFKEAQEYISKFTSEGRGNIMQAMYSSNLIDSFNSAEKLASDLNVTGTPTLGLITKDGVAYKISPETGISMPTMLRIVDALVQYHDHALKEN</sequence>
<dbReference type="EMBL" id="DACRBY010000020">
    <property type="protein sequence ID" value="HAS8541355.1"/>
    <property type="molecule type" value="Genomic_DNA"/>
</dbReference>
<dbReference type="PROSITE" id="PS00194">
    <property type="entry name" value="THIOREDOXIN_1"/>
    <property type="match status" value="1"/>
</dbReference>
<keyword evidence="1" id="KW-0676">Redox-active center</keyword>
<reference evidence="2" key="2">
    <citation type="submission" date="2019-01" db="EMBL/GenBank/DDBJ databases">
        <authorList>
            <consortium name="NCBI Pathogen Detection Project"/>
        </authorList>
    </citation>
    <scope>NUCLEOTIDE SEQUENCE</scope>
    <source>
        <strain evidence="2">BCW_3452</strain>
    </source>
</reference>